<dbReference type="Proteomes" id="UP000321490">
    <property type="component" value="Unassembled WGS sequence"/>
</dbReference>
<keyword evidence="2" id="KW-1185">Reference proteome</keyword>
<comment type="caution">
    <text evidence="1">The sequence shown here is derived from an EMBL/GenBank/DDBJ whole genome shotgun (WGS) entry which is preliminary data.</text>
</comment>
<sequence>MGLLALAACAAPPPPVPVTEPTVPPVAGIAAEAVRLRTDEAVGGQVHLRITDTGTAAFTVTSVALDSPGFRAVAPHEVRTEFPPGRTFALPVQYGEVACDADVEPAAARLTVVRPDGAVEDLRVPLAGDDLARVHAEECAVAAALAAVGVTVEGFSGTGVTLGGEVVVRRRAADGPVRVLALQRSVVLEPVPGRELPEVLAAGDEELRLPVTVRSASCEPHVLAETKQPFVFPLRVQIGAAEEVAVDLPLDDGQRRQLQELLGRVC</sequence>
<accession>A0A562IUK9</accession>
<evidence type="ECO:0000313" key="2">
    <source>
        <dbReference type="Proteomes" id="UP000321490"/>
    </source>
</evidence>
<protein>
    <submittedName>
        <fullName evidence="1">Uncharacterized protein</fullName>
    </submittedName>
</protein>
<evidence type="ECO:0000313" key="1">
    <source>
        <dbReference type="EMBL" id="TWH74540.1"/>
    </source>
</evidence>
<dbReference type="AlphaFoldDB" id="A0A562IUK9"/>
<dbReference type="EMBL" id="VLKF01000001">
    <property type="protein sequence ID" value="TWH74540.1"/>
    <property type="molecule type" value="Genomic_DNA"/>
</dbReference>
<organism evidence="1 2">
    <name type="scientific">Modestobacter roseus</name>
    <dbReference type="NCBI Taxonomy" id="1181884"/>
    <lineage>
        <taxon>Bacteria</taxon>
        <taxon>Bacillati</taxon>
        <taxon>Actinomycetota</taxon>
        <taxon>Actinomycetes</taxon>
        <taxon>Geodermatophilales</taxon>
        <taxon>Geodermatophilaceae</taxon>
        <taxon>Modestobacter</taxon>
    </lineage>
</organism>
<reference evidence="1 2" key="1">
    <citation type="submission" date="2019-07" db="EMBL/GenBank/DDBJ databases">
        <title>R&amp;d 2014.</title>
        <authorList>
            <person name="Klenk H.-P."/>
        </authorList>
    </citation>
    <scope>NUCLEOTIDE SEQUENCE [LARGE SCALE GENOMIC DNA]</scope>
    <source>
        <strain evidence="1 2">DSM 45764</strain>
    </source>
</reference>
<gene>
    <name evidence="1" type="ORF">JD78_03081</name>
</gene>
<proteinExistence type="predicted"/>
<name>A0A562IUK9_9ACTN</name>